<dbReference type="InterPro" id="IPR000210">
    <property type="entry name" value="BTB/POZ_dom"/>
</dbReference>
<proteinExistence type="predicted"/>
<reference evidence="2" key="1">
    <citation type="submission" date="2022-06" db="EMBL/GenBank/DDBJ databases">
        <title>Genome Sequence of Candolleomyces eurysporus.</title>
        <authorList>
            <person name="Buettner E."/>
        </authorList>
    </citation>
    <scope>NUCLEOTIDE SEQUENCE</scope>
    <source>
        <strain evidence="2">VTCC 930004</strain>
    </source>
</reference>
<dbReference type="OrthoDB" id="1262810at2759"/>
<dbReference type="PROSITE" id="PS50097">
    <property type="entry name" value="BTB"/>
    <property type="match status" value="1"/>
</dbReference>
<organism evidence="2 3">
    <name type="scientific">Candolleomyces eurysporus</name>
    <dbReference type="NCBI Taxonomy" id="2828524"/>
    <lineage>
        <taxon>Eukaryota</taxon>
        <taxon>Fungi</taxon>
        <taxon>Dikarya</taxon>
        <taxon>Basidiomycota</taxon>
        <taxon>Agaricomycotina</taxon>
        <taxon>Agaricomycetes</taxon>
        <taxon>Agaricomycetidae</taxon>
        <taxon>Agaricales</taxon>
        <taxon>Agaricineae</taxon>
        <taxon>Psathyrellaceae</taxon>
        <taxon>Candolleomyces</taxon>
    </lineage>
</organism>
<dbReference type="Proteomes" id="UP001140091">
    <property type="component" value="Unassembled WGS sequence"/>
</dbReference>
<accession>A0A9W8MGR2</accession>
<dbReference type="EMBL" id="JANBPK010000927">
    <property type="protein sequence ID" value="KAJ2928433.1"/>
    <property type="molecule type" value="Genomic_DNA"/>
</dbReference>
<comment type="caution">
    <text evidence="2">The sequence shown here is derived from an EMBL/GenBank/DDBJ whole genome shotgun (WGS) entry which is preliminary data.</text>
</comment>
<dbReference type="SMART" id="SM00225">
    <property type="entry name" value="BTB"/>
    <property type="match status" value="1"/>
</dbReference>
<evidence type="ECO:0000313" key="3">
    <source>
        <dbReference type="Proteomes" id="UP001140091"/>
    </source>
</evidence>
<gene>
    <name evidence="2" type="ORF">H1R20_g8670</name>
</gene>
<dbReference type="AlphaFoldDB" id="A0A9W8MGR2"/>
<evidence type="ECO:0000313" key="2">
    <source>
        <dbReference type="EMBL" id="KAJ2928433.1"/>
    </source>
</evidence>
<dbReference type="Gene3D" id="3.30.710.10">
    <property type="entry name" value="Potassium Channel Kv1.1, Chain A"/>
    <property type="match status" value="1"/>
</dbReference>
<feature type="domain" description="BTB" evidence="1">
    <location>
        <begin position="147"/>
        <end position="233"/>
    </location>
</feature>
<sequence>MVFPDFGTPSANEVVAHLKELARLSLSHGSVVLPDLKATYEWLNEHTSYLGSLRPELQESRIFLNVDDPSSEAWRWSTARQMAFGTRDVGQIQGVRQFLSSFPDLLKAAGVLEAFYPPIDVRIPDERDLLNQYRNGFSKLRTMNRFVDVIFTPEEEDSSPGVTDACLPLLCGHRTFLSVCNPHFEDRFTGGYADSQGDQTSDNGLLNISLPASSFAIKTALDYLYTGQVLDREEPIELEDLLQTLELSGYLQIDGLFHLAQREVVERQLVDPLNFPDVRHRAAAIDADALTQWCDKYETRNREYIRVTTG</sequence>
<dbReference type="InterPro" id="IPR011333">
    <property type="entry name" value="SKP1/BTB/POZ_sf"/>
</dbReference>
<evidence type="ECO:0000259" key="1">
    <source>
        <dbReference type="PROSITE" id="PS50097"/>
    </source>
</evidence>
<name>A0A9W8MGR2_9AGAR</name>
<dbReference type="Pfam" id="PF00651">
    <property type="entry name" value="BTB"/>
    <property type="match status" value="1"/>
</dbReference>
<feature type="non-terminal residue" evidence="2">
    <location>
        <position position="310"/>
    </location>
</feature>
<dbReference type="SUPFAM" id="SSF54695">
    <property type="entry name" value="POZ domain"/>
    <property type="match status" value="1"/>
</dbReference>
<keyword evidence="3" id="KW-1185">Reference proteome</keyword>
<protein>
    <recommendedName>
        <fullName evidence="1">BTB domain-containing protein</fullName>
    </recommendedName>
</protein>